<dbReference type="SUPFAM" id="SSF54427">
    <property type="entry name" value="NTF2-like"/>
    <property type="match status" value="1"/>
</dbReference>
<dbReference type="Pfam" id="PF12680">
    <property type="entry name" value="SnoaL_2"/>
    <property type="match status" value="1"/>
</dbReference>
<dbReference type="RefSeq" id="WP_068009099.1">
    <property type="nucleotide sequence ID" value="NZ_QQBC01000015.1"/>
</dbReference>
<dbReference type="InterPro" id="IPR032710">
    <property type="entry name" value="NTF2-like_dom_sf"/>
</dbReference>
<dbReference type="GO" id="GO:0016853">
    <property type="term" value="F:isomerase activity"/>
    <property type="evidence" value="ECO:0007669"/>
    <property type="project" value="UniProtKB-KW"/>
</dbReference>
<dbReference type="AlphaFoldDB" id="A0A370HPY5"/>
<dbReference type="Proteomes" id="UP000254869">
    <property type="component" value="Unassembled WGS sequence"/>
</dbReference>
<sequence length="140" mass="15200">MSGLPEHPNVDLAVRYHRAVADGAVGPELAAYFHPEVVQYEMPNPFAPIGARRDLAAILAAAERGRGVVADQRFEFRDALVDGDRVVLETTWTATLAVKIGALAAGTVLRADIAAVLVFRDGLIVEQRNYDCYHPMADQS</sequence>
<keyword evidence="2" id="KW-0413">Isomerase</keyword>
<proteinExistence type="predicted"/>
<keyword evidence="3" id="KW-1185">Reference proteome</keyword>
<name>A0A370HPY5_9NOCA</name>
<reference evidence="2 3" key="1">
    <citation type="submission" date="2018-07" db="EMBL/GenBank/DDBJ databases">
        <title>Genomic Encyclopedia of Type Strains, Phase IV (KMG-IV): sequencing the most valuable type-strain genomes for metagenomic binning, comparative biology and taxonomic classification.</title>
        <authorList>
            <person name="Goeker M."/>
        </authorList>
    </citation>
    <scope>NUCLEOTIDE SEQUENCE [LARGE SCALE GENOMIC DNA]</scope>
    <source>
        <strain evidence="2 3">DSM 44290</strain>
    </source>
</reference>
<protein>
    <submittedName>
        <fullName evidence="2">Ketosteroid isomerase-like protein</fullName>
    </submittedName>
</protein>
<evidence type="ECO:0000313" key="2">
    <source>
        <dbReference type="EMBL" id="RDI60390.1"/>
    </source>
</evidence>
<dbReference type="EMBL" id="QQBC01000015">
    <property type="protein sequence ID" value="RDI60390.1"/>
    <property type="molecule type" value="Genomic_DNA"/>
</dbReference>
<evidence type="ECO:0000313" key="3">
    <source>
        <dbReference type="Proteomes" id="UP000254869"/>
    </source>
</evidence>
<evidence type="ECO:0000259" key="1">
    <source>
        <dbReference type="Pfam" id="PF12680"/>
    </source>
</evidence>
<dbReference type="InterPro" id="IPR037401">
    <property type="entry name" value="SnoaL-like"/>
</dbReference>
<gene>
    <name evidence="2" type="ORF">DFR76_11518</name>
</gene>
<organism evidence="2 3">
    <name type="scientific">Nocardia pseudobrasiliensis</name>
    <dbReference type="NCBI Taxonomy" id="45979"/>
    <lineage>
        <taxon>Bacteria</taxon>
        <taxon>Bacillati</taxon>
        <taxon>Actinomycetota</taxon>
        <taxon>Actinomycetes</taxon>
        <taxon>Mycobacteriales</taxon>
        <taxon>Nocardiaceae</taxon>
        <taxon>Nocardia</taxon>
    </lineage>
</organism>
<feature type="domain" description="SnoaL-like" evidence="1">
    <location>
        <begin position="15"/>
        <end position="126"/>
    </location>
</feature>
<comment type="caution">
    <text evidence="2">The sequence shown here is derived from an EMBL/GenBank/DDBJ whole genome shotgun (WGS) entry which is preliminary data.</text>
</comment>
<dbReference type="STRING" id="1210086.GCA_001613105_07771"/>
<dbReference type="Gene3D" id="3.10.450.50">
    <property type="match status" value="1"/>
</dbReference>
<accession>A0A370HPY5</accession>